<reference evidence="1" key="2">
    <citation type="submission" date="2020-09" db="EMBL/GenBank/DDBJ databases">
        <authorList>
            <person name="Sun Q."/>
            <person name="Zhou Y."/>
        </authorList>
    </citation>
    <scope>NUCLEOTIDE SEQUENCE</scope>
    <source>
        <strain evidence="1">CGMCC 1.15320</strain>
    </source>
</reference>
<evidence type="ECO:0000313" key="2">
    <source>
        <dbReference type="Proteomes" id="UP000636264"/>
    </source>
</evidence>
<dbReference type="EMBL" id="BMIF01000009">
    <property type="protein sequence ID" value="GGA73392.1"/>
    <property type="molecule type" value="Genomic_DNA"/>
</dbReference>
<organism evidence="1 2">
    <name type="scientific">Nitratireductor aestuarii</name>
    <dbReference type="NCBI Taxonomy" id="1735103"/>
    <lineage>
        <taxon>Bacteria</taxon>
        <taxon>Pseudomonadati</taxon>
        <taxon>Pseudomonadota</taxon>
        <taxon>Alphaproteobacteria</taxon>
        <taxon>Hyphomicrobiales</taxon>
        <taxon>Phyllobacteriaceae</taxon>
        <taxon>Nitratireductor</taxon>
    </lineage>
</organism>
<evidence type="ECO:0008006" key="3">
    <source>
        <dbReference type="Google" id="ProtNLM"/>
    </source>
</evidence>
<evidence type="ECO:0000313" key="1">
    <source>
        <dbReference type="EMBL" id="GGA73392.1"/>
    </source>
</evidence>
<dbReference type="AlphaFoldDB" id="A0A916RYB6"/>
<proteinExistence type="predicted"/>
<sequence length="83" mass="9594">MSHDEGQTTDERLVYMANQIATFFESQSPQAAAHGVADHINNFWEPRMRKRFFELAESGLFKLKPIVMEALPEIRRPKETTEA</sequence>
<protein>
    <recommendedName>
        <fullName evidence="3">Formate dehydrogenase</fullName>
    </recommendedName>
</protein>
<comment type="caution">
    <text evidence="1">The sequence shown here is derived from an EMBL/GenBank/DDBJ whole genome shotgun (WGS) entry which is preliminary data.</text>
</comment>
<dbReference type="InterPro" id="IPR021074">
    <property type="entry name" value="Formate_DH_dsu"/>
</dbReference>
<dbReference type="Proteomes" id="UP000636264">
    <property type="component" value="Unassembled WGS sequence"/>
</dbReference>
<dbReference type="RefSeq" id="WP_188721824.1">
    <property type="nucleotide sequence ID" value="NZ_BMIF01000009.1"/>
</dbReference>
<gene>
    <name evidence="1" type="ORF">GCM10011385_29150</name>
</gene>
<dbReference type="Pfam" id="PF11390">
    <property type="entry name" value="FdsD"/>
    <property type="match status" value="1"/>
</dbReference>
<name>A0A916RYB6_9HYPH</name>
<reference evidence="1" key="1">
    <citation type="journal article" date="2014" name="Int. J. Syst. Evol. Microbiol.">
        <title>Complete genome sequence of Corynebacterium casei LMG S-19264T (=DSM 44701T), isolated from a smear-ripened cheese.</title>
        <authorList>
            <consortium name="US DOE Joint Genome Institute (JGI-PGF)"/>
            <person name="Walter F."/>
            <person name="Albersmeier A."/>
            <person name="Kalinowski J."/>
            <person name="Ruckert C."/>
        </authorList>
    </citation>
    <scope>NUCLEOTIDE SEQUENCE</scope>
    <source>
        <strain evidence="1">CGMCC 1.15320</strain>
    </source>
</reference>
<accession>A0A916RYB6</accession>
<keyword evidence="2" id="KW-1185">Reference proteome</keyword>